<comment type="similarity">
    <text evidence="2">Belongs to the actin family. ARP6 subfamily.</text>
</comment>
<dbReference type="CDD" id="cd10210">
    <property type="entry name" value="ASKHA_NBD_Arp6"/>
    <property type="match status" value="1"/>
</dbReference>
<evidence type="ECO:0000256" key="6">
    <source>
        <dbReference type="ARBA" id="ARBA00063309"/>
    </source>
</evidence>
<feature type="region of interest" description="Disordered" evidence="8">
    <location>
        <begin position="399"/>
        <end position="449"/>
    </location>
</feature>
<accession>A0A165MLK7</accession>
<dbReference type="SUPFAM" id="SSF53067">
    <property type="entry name" value="Actin-like ATPase domain"/>
    <property type="match status" value="2"/>
</dbReference>
<protein>
    <recommendedName>
        <fullName evidence="3">Actin-like protein ARP6</fullName>
    </recommendedName>
    <alternativeName>
        <fullName evidence="7">Actin-like protein arp6</fullName>
    </alternativeName>
</protein>
<comment type="subunit">
    <text evidence="6">Component of the SWR1 chromatin remodeling complex.</text>
</comment>
<evidence type="ECO:0000256" key="8">
    <source>
        <dbReference type="SAM" id="MobiDB-lite"/>
    </source>
</evidence>
<evidence type="ECO:0000256" key="5">
    <source>
        <dbReference type="ARBA" id="ARBA00025222"/>
    </source>
</evidence>
<dbReference type="GO" id="GO:0005634">
    <property type="term" value="C:nucleus"/>
    <property type="evidence" value="ECO:0007669"/>
    <property type="project" value="UniProtKB-ARBA"/>
</dbReference>
<dbReference type="Gene3D" id="2.30.36.70">
    <property type="entry name" value="Actin, Chain A, domain 2"/>
    <property type="match status" value="1"/>
</dbReference>
<evidence type="ECO:0000313" key="9">
    <source>
        <dbReference type="EMBL" id="KZT65848.1"/>
    </source>
</evidence>
<proteinExistence type="inferred from homology"/>
<dbReference type="OrthoDB" id="6220758at2759"/>
<dbReference type="Pfam" id="PF00022">
    <property type="entry name" value="Actin"/>
    <property type="match status" value="1"/>
</dbReference>
<comment type="subcellular location">
    <subcellularLocation>
        <location evidence="1">Cytoplasm</location>
    </subcellularLocation>
</comment>
<reference evidence="9 10" key="1">
    <citation type="journal article" date="2016" name="Mol. Biol. Evol.">
        <title>Comparative Genomics of Early-Diverging Mushroom-Forming Fungi Provides Insights into the Origins of Lignocellulose Decay Capabilities.</title>
        <authorList>
            <person name="Nagy L.G."/>
            <person name="Riley R."/>
            <person name="Tritt A."/>
            <person name="Adam C."/>
            <person name="Daum C."/>
            <person name="Floudas D."/>
            <person name="Sun H."/>
            <person name="Yadav J.S."/>
            <person name="Pangilinan J."/>
            <person name="Larsson K.H."/>
            <person name="Matsuura K."/>
            <person name="Barry K."/>
            <person name="Labutti K."/>
            <person name="Kuo R."/>
            <person name="Ohm R.A."/>
            <person name="Bhattacharya S.S."/>
            <person name="Shirouzu T."/>
            <person name="Yoshinaga Y."/>
            <person name="Martin F.M."/>
            <person name="Grigoriev I.V."/>
            <person name="Hibbett D.S."/>
        </authorList>
    </citation>
    <scope>NUCLEOTIDE SEQUENCE [LARGE SCALE GENOMIC DNA]</scope>
    <source>
        <strain evidence="9 10">L-15889</strain>
    </source>
</reference>
<dbReference type="InterPro" id="IPR043129">
    <property type="entry name" value="ATPase_NBD"/>
</dbReference>
<name>A0A165MLK7_9APHY</name>
<dbReference type="STRING" id="1314783.A0A165MLK7"/>
<dbReference type="PANTHER" id="PTHR11937">
    <property type="entry name" value="ACTIN"/>
    <property type="match status" value="1"/>
</dbReference>
<organism evidence="9 10">
    <name type="scientific">Daedalea quercina L-15889</name>
    <dbReference type="NCBI Taxonomy" id="1314783"/>
    <lineage>
        <taxon>Eukaryota</taxon>
        <taxon>Fungi</taxon>
        <taxon>Dikarya</taxon>
        <taxon>Basidiomycota</taxon>
        <taxon>Agaricomycotina</taxon>
        <taxon>Agaricomycetes</taxon>
        <taxon>Polyporales</taxon>
        <taxon>Fomitopsis</taxon>
    </lineage>
</organism>
<dbReference type="GO" id="GO:0005737">
    <property type="term" value="C:cytoplasm"/>
    <property type="evidence" value="ECO:0007669"/>
    <property type="project" value="UniProtKB-SubCell"/>
</dbReference>
<evidence type="ECO:0000313" key="10">
    <source>
        <dbReference type="Proteomes" id="UP000076727"/>
    </source>
</evidence>
<feature type="compositionally biased region" description="Basic residues" evidence="8">
    <location>
        <begin position="436"/>
        <end position="449"/>
    </location>
</feature>
<evidence type="ECO:0000256" key="7">
    <source>
        <dbReference type="ARBA" id="ARBA00073820"/>
    </source>
</evidence>
<dbReference type="Gene3D" id="3.90.640.10">
    <property type="entry name" value="Actin, Chain A, domain 4"/>
    <property type="match status" value="1"/>
</dbReference>
<evidence type="ECO:0000256" key="1">
    <source>
        <dbReference type="ARBA" id="ARBA00004496"/>
    </source>
</evidence>
<dbReference type="Proteomes" id="UP000076727">
    <property type="component" value="Unassembled WGS sequence"/>
</dbReference>
<dbReference type="EMBL" id="KV429099">
    <property type="protein sequence ID" value="KZT65848.1"/>
    <property type="molecule type" value="Genomic_DNA"/>
</dbReference>
<keyword evidence="10" id="KW-1185">Reference proteome</keyword>
<evidence type="ECO:0000256" key="4">
    <source>
        <dbReference type="ARBA" id="ARBA00022490"/>
    </source>
</evidence>
<dbReference type="InterPro" id="IPR004000">
    <property type="entry name" value="Actin"/>
</dbReference>
<sequence>MKSSTVIMLDNGASTIKAGIVGVHNSDPRIIMNAIVRSKGDKATYIGHELEKCRDYSSLHYRLPFEKGYLTDWDAEKAIWDGIFSHEVLSVNTAECSLLITEPYFDLPNIQDVYDQFVFEQYDFQSYHRCAPASLIPYGKLYASPGLSTPECMFLIDSGFSFTHVVPILDGAIVWNAVKRVDVGGKLLTNQLKELASFRQWNMMDETHIVNNIKEKCCYVSVDFKRDMEASHLDPRNNSIVQEYILPDFSVNRPGRVRRPGEPLEEQSQVMYMNNERFTVPEIIFRPDDIGLEQSGIASTVAHSIALLPDELQGMFWSNIGLIGGNAKFPGFHKRLETELRALAPVDCDVSIHSSKDPILETYWSGVAFAKKAAFTQQAVTRAEYLEMGSNASRRKFRDWKLGPVDASRGPEQASRKGPTRPQRIEREDSPPLARRASKGKGRATATRR</sequence>
<evidence type="ECO:0000256" key="2">
    <source>
        <dbReference type="ARBA" id="ARBA00005665"/>
    </source>
</evidence>
<dbReference type="FunFam" id="3.90.640.10:FF:000014">
    <property type="entry name" value="Putative actin-related protein 6"/>
    <property type="match status" value="1"/>
</dbReference>
<dbReference type="Gene3D" id="3.30.420.40">
    <property type="match status" value="2"/>
</dbReference>
<comment type="function">
    <text evidence="5">Component of the SWR1 complex which mediates the ATP-dependent exchange of histone H2A for the H2A variant HZT1 leading to transcriptional regulation of selected genes by chromatin remodeling. Involved in chromosome stability.</text>
</comment>
<dbReference type="SMART" id="SM00268">
    <property type="entry name" value="ACTIN"/>
    <property type="match status" value="1"/>
</dbReference>
<dbReference type="AlphaFoldDB" id="A0A165MLK7"/>
<evidence type="ECO:0000256" key="3">
    <source>
        <dbReference type="ARBA" id="ARBA00018633"/>
    </source>
</evidence>
<keyword evidence="4" id="KW-0963">Cytoplasm</keyword>
<gene>
    <name evidence="9" type="ORF">DAEQUDRAFT_676122</name>
</gene>